<dbReference type="Proteomes" id="UP000438345">
    <property type="component" value="Chromosome"/>
</dbReference>
<dbReference type="AlphaFoldDB" id="A0A857DBI7"/>
<proteinExistence type="predicted"/>
<evidence type="ECO:0000313" key="1">
    <source>
        <dbReference type="EMBL" id="QGZ92756.1"/>
    </source>
</evidence>
<organism evidence="1 2">
    <name type="scientific">Microcystis aeruginosa FD4</name>
    <dbReference type="NCBI Taxonomy" id="2686288"/>
    <lineage>
        <taxon>Bacteria</taxon>
        <taxon>Bacillati</taxon>
        <taxon>Cyanobacteriota</taxon>
        <taxon>Cyanophyceae</taxon>
        <taxon>Oscillatoriophycideae</taxon>
        <taxon>Chroococcales</taxon>
        <taxon>Microcystaceae</taxon>
        <taxon>Microcystis</taxon>
    </lineage>
</organism>
<gene>
    <name evidence="1" type="ORF">GQR42_12460</name>
</gene>
<dbReference type="EMBL" id="CP046973">
    <property type="protein sequence ID" value="QGZ92756.1"/>
    <property type="molecule type" value="Genomic_DNA"/>
</dbReference>
<evidence type="ECO:0000313" key="2">
    <source>
        <dbReference type="Proteomes" id="UP000438345"/>
    </source>
</evidence>
<protein>
    <recommendedName>
        <fullName evidence="3">Lipoprotein</fullName>
    </recommendedName>
</protein>
<dbReference type="PROSITE" id="PS51257">
    <property type="entry name" value="PROKAR_LIPOPROTEIN"/>
    <property type="match status" value="1"/>
</dbReference>
<accession>A0A857DBI7</accession>
<name>A0A857DBI7_MICAE</name>
<reference evidence="1 2" key="1">
    <citation type="submission" date="2019-12" db="EMBL/GenBank/DDBJ databases">
        <title>Complete genome sequence of Microcystis aeruginosa strain FD4.</title>
        <authorList>
            <person name="Urakawa H."/>
        </authorList>
    </citation>
    <scope>NUCLEOTIDE SEQUENCE [LARGE SCALE GENOMIC DNA]</scope>
    <source>
        <strain evidence="1 2">FD4</strain>
    </source>
</reference>
<evidence type="ECO:0008006" key="3">
    <source>
        <dbReference type="Google" id="ProtNLM"/>
    </source>
</evidence>
<sequence length="89" mass="9589">MSLNRVCGKKFFLVAGCGVWGVGCGGSGNYELGRWGSGEIELKPQNPKTPKPQNLSPISYLLSPVSYLLSPVSYLLTPLTPPTNFFSQP</sequence>